<evidence type="ECO:0000313" key="5">
    <source>
        <dbReference type="EMBL" id="KAG5685002.1"/>
    </source>
</evidence>
<sequence length="300" mass="33832">MKLLGIFLFSLLMVATQSANILFTSELWSPSHHIFNSALARALAERGHNVTFVSADLDKNPPKNLHYIHLEKQYEIFVEESTGNKASTVFNIANYTDFVEMSPWFNIMIFNGYGFDVCSSLAKSKGFWRILNYPDDFKFDLMINDYTVGPCLLGLLKKFNYPPLIGITAFCNPPTTADIIGGDKLGLTVKPHYTLDYDASENTMEFRNLIKEMKEIYGQDLPYAGDLEKMMQIALVNSHPAVEFAESLPPNVIEVGGMHIKESKPLDEEIEKFLSKGKKGSVLMSLGSNFRSDTSKRRKN</sequence>
<evidence type="ECO:0000256" key="3">
    <source>
        <dbReference type="ARBA" id="ARBA00022679"/>
    </source>
</evidence>
<gene>
    <name evidence="5" type="ORF">PVAND_014205</name>
</gene>
<organism evidence="5 6">
    <name type="scientific">Polypedilum vanderplanki</name>
    <name type="common">Sleeping chironomid midge</name>
    <dbReference type="NCBI Taxonomy" id="319348"/>
    <lineage>
        <taxon>Eukaryota</taxon>
        <taxon>Metazoa</taxon>
        <taxon>Ecdysozoa</taxon>
        <taxon>Arthropoda</taxon>
        <taxon>Hexapoda</taxon>
        <taxon>Insecta</taxon>
        <taxon>Pterygota</taxon>
        <taxon>Neoptera</taxon>
        <taxon>Endopterygota</taxon>
        <taxon>Diptera</taxon>
        <taxon>Nematocera</taxon>
        <taxon>Chironomoidea</taxon>
        <taxon>Chironomidae</taxon>
        <taxon>Chironominae</taxon>
        <taxon>Polypedilum</taxon>
        <taxon>Polypedilum</taxon>
    </lineage>
</organism>
<keyword evidence="2" id="KW-0328">Glycosyltransferase</keyword>
<reference evidence="5" key="1">
    <citation type="submission" date="2021-03" db="EMBL/GenBank/DDBJ databases">
        <title>Chromosome level genome of the anhydrobiotic midge Polypedilum vanderplanki.</title>
        <authorList>
            <person name="Yoshida Y."/>
            <person name="Kikawada T."/>
            <person name="Gusev O."/>
        </authorList>
    </citation>
    <scope>NUCLEOTIDE SEQUENCE</scope>
    <source>
        <strain evidence="5">NIAS01</strain>
        <tissue evidence="5">Whole body or cell culture</tissue>
    </source>
</reference>
<keyword evidence="6" id="KW-1185">Reference proteome</keyword>
<proteinExistence type="inferred from homology"/>
<dbReference type="OrthoDB" id="5835829at2759"/>
<dbReference type="EMBL" id="JADBJN010000001">
    <property type="protein sequence ID" value="KAG5685002.1"/>
    <property type="molecule type" value="Genomic_DNA"/>
</dbReference>
<evidence type="ECO:0008006" key="7">
    <source>
        <dbReference type="Google" id="ProtNLM"/>
    </source>
</evidence>
<dbReference type="Proteomes" id="UP001107558">
    <property type="component" value="Chromosome 1"/>
</dbReference>
<evidence type="ECO:0000256" key="2">
    <source>
        <dbReference type="ARBA" id="ARBA00022676"/>
    </source>
</evidence>
<comment type="similarity">
    <text evidence="1">Belongs to the UDP-glycosyltransferase family.</text>
</comment>
<dbReference type="Pfam" id="PF00201">
    <property type="entry name" value="UDPGT"/>
    <property type="match status" value="1"/>
</dbReference>
<keyword evidence="4" id="KW-0732">Signal</keyword>
<dbReference type="InterPro" id="IPR002213">
    <property type="entry name" value="UDP_glucos_trans"/>
</dbReference>
<accession>A0A9J6CRM5</accession>
<dbReference type="GO" id="GO:0008194">
    <property type="term" value="F:UDP-glycosyltransferase activity"/>
    <property type="evidence" value="ECO:0007669"/>
    <property type="project" value="InterPro"/>
</dbReference>
<dbReference type="PANTHER" id="PTHR48043:SF159">
    <property type="entry name" value="EG:EG0003.4 PROTEIN-RELATED"/>
    <property type="match status" value="1"/>
</dbReference>
<dbReference type="AlphaFoldDB" id="A0A9J6CRM5"/>
<dbReference type="SUPFAM" id="SSF53756">
    <property type="entry name" value="UDP-Glycosyltransferase/glycogen phosphorylase"/>
    <property type="match status" value="1"/>
</dbReference>
<feature type="signal peptide" evidence="4">
    <location>
        <begin position="1"/>
        <end position="18"/>
    </location>
</feature>
<evidence type="ECO:0000256" key="1">
    <source>
        <dbReference type="ARBA" id="ARBA00009995"/>
    </source>
</evidence>
<name>A0A9J6CRM5_POLVA</name>
<comment type="caution">
    <text evidence="5">The sequence shown here is derived from an EMBL/GenBank/DDBJ whole genome shotgun (WGS) entry which is preliminary data.</text>
</comment>
<evidence type="ECO:0000313" key="6">
    <source>
        <dbReference type="Proteomes" id="UP001107558"/>
    </source>
</evidence>
<keyword evidence="3" id="KW-0808">Transferase</keyword>
<dbReference type="PANTHER" id="PTHR48043">
    <property type="entry name" value="EG:EG0003.4 PROTEIN-RELATED"/>
    <property type="match status" value="1"/>
</dbReference>
<dbReference type="InterPro" id="IPR050271">
    <property type="entry name" value="UDP-glycosyltransferase"/>
</dbReference>
<feature type="chain" id="PRO_5039950538" description="UDP-glucuronosyltransferase" evidence="4">
    <location>
        <begin position="19"/>
        <end position="300"/>
    </location>
</feature>
<evidence type="ECO:0000256" key="4">
    <source>
        <dbReference type="SAM" id="SignalP"/>
    </source>
</evidence>
<protein>
    <recommendedName>
        <fullName evidence="7">UDP-glucuronosyltransferase</fullName>
    </recommendedName>
</protein>